<dbReference type="EMBL" id="SORE01000007">
    <property type="protein sequence ID" value="TDY51648.1"/>
    <property type="molecule type" value="Genomic_DNA"/>
</dbReference>
<dbReference type="AlphaFoldDB" id="A0A4R8LVN3"/>
<feature type="region of interest" description="Disordered" evidence="1">
    <location>
        <begin position="121"/>
        <end position="140"/>
    </location>
</feature>
<sequence>MPFRTTHSSPPASPQGFDIAQAPVERAVAHAETAQRAQHEEAGAGTSGGTGLPAGRTSVRPTATVLAASTASRPPAWPEIYALPQVPGEYMSTETRGVFRELAGSQTFILHDDKAYGVAPDQQSGGVRLAAPTDPSRLGSIVTRSASGEWNASGHTESPARPDNTQAGPSTRSEAYASTRGSRVARLPGVRMAPATVERVVRTLADNPSMSYYAVSKSSGVNEHTVERFAVAHGLERRAPRTSRESTSTGKEQRIVQMLTEHRSMSYYSVAVRCNVAHATVRRVALAHHLQRDVRPQLNTTRIHLFDDFVHLPAATVSDLAKRHGLSATRVRTIRSEFQRVRQDWDAVRVAERVQGGAEPHAPLSEAARSFVRNWGRLISSGNLSTIMDRPQAEIDAYMHSDEYGQAVPAPATARWTAPSAASQPDQQATAQPDDASHQGPSARPLPLTEWQQAEIRRWGGEGMLPDSLALYLEVPEEQIRAYMGTGEYLNHVRSVPRTESPDAG</sequence>
<feature type="region of interest" description="Disordered" evidence="1">
    <location>
        <begin position="148"/>
        <end position="183"/>
    </location>
</feature>
<evidence type="ECO:0000313" key="2">
    <source>
        <dbReference type="EMBL" id="TDY51648.1"/>
    </source>
</evidence>
<keyword evidence="3" id="KW-1185">Reference proteome</keyword>
<comment type="caution">
    <text evidence="2">The sequence shown here is derived from an EMBL/GenBank/DDBJ whole genome shotgun (WGS) entry which is preliminary data.</text>
</comment>
<evidence type="ECO:0000256" key="1">
    <source>
        <dbReference type="SAM" id="MobiDB-lite"/>
    </source>
</evidence>
<organism evidence="2 3">
    <name type="scientific">Paraburkholderia rhizosphaerae</name>
    <dbReference type="NCBI Taxonomy" id="480658"/>
    <lineage>
        <taxon>Bacteria</taxon>
        <taxon>Pseudomonadati</taxon>
        <taxon>Pseudomonadota</taxon>
        <taxon>Betaproteobacteria</taxon>
        <taxon>Burkholderiales</taxon>
        <taxon>Burkholderiaceae</taxon>
        <taxon>Paraburkholderia</taxon>
    </lineage>
</organism>
<feature type="compositionally biased region" description="Polar residues" evidence="1">
    <location>
        <begin position="1"/>
        <end position="10"/>
    </location>
</feature>
<feature type="compositionally biased region" description="Low complexity" evidence="1">
    <location>
        <begin position="417"/>
        <end position="434"/>
    </location>
</feature>
<accession>A0A4R8LVN3</accession>
<feature type="compositionally biased region" description="Polar residues" evidence="1">
    <location>
        <begin position="163"/>
        <end position="173"/>
    </location>
</feature>
<name>A0A4R8LVN3_9BURK</name>
<evidence type="ECO:0000313" key="3">
    <source>
        <dbReference type="Proteomes" id="UP000295509"/>
    </source>
</evidence>
<feature type="region of interest" description="Disordered" evidence="1">
    <location>
        <begin position="413"/>
        <end position="447"/>
    </location>
</feature>
<reference evidence="2 3" key="1">
    <citation type="submission" date="2019-03" db="EMBL/GenBank/DDBJ databases">
        <title>Genomic Encyclopedia of Type Strains, Phase III (KMG-III): the genomes of soil and plant-associated and newly described type strains.</title>
        <authorList>
            <person name="Whitman W."/>
        </authorList>
    </citation>
    <scope>NUCLEOTIDE SEQUENCE [LARGE SCALE GENOMIC DNA]</scope>
    <source>
        <strain evidence="2 3">LMG 29544</strain>
    </source>
</reference>
<protein>
    <submittedName>
        <fullName evidence="2">Uncharacterized protein</fullName>
    </submittedName>
</protein>
<feature type="region of interest" description="Disordered" evidence="1">
    <location>
        <begin position="1"/>
        <end position="57"/>
    </location>
</feature>
<gene>
    <name evidence="2" type="ORF">BX592_107216</name>
</gene>
<proteinExistence type="predicted"/>
<dbReference type="Proteomes" id="UP000295509">
    <property type="component" value="Unassembled WGS sequence"/>
</dbReference>